<dbReference type="Gene3D" id="3.40.630.30">
    <property type="match status" value="1"/>
</dbReference>
<dbReference type="Proteomes" id="UP000758652">
    <property type="component" value="Unassembled WGS sequence"/>
</dbReference>
<comment type="caution">
    <text evidence="2">The sequence shown here is derived from an EMBL/GenBank/DDBJ whole genome shotgun (WGS) entry which is preliminary data.</text>
</comment>
<gene>
    <name evidence="2" type="ORF">INF30_02285</name>
</gene>
<protein>
    <submittedName>
        <fullName evidence="2">GNAT family N-acetyltransferase</fullName>
    </submittedName>
</protein>
<dbReference type="CDD" id="cd04301">
    <property type="entry name" value="NAT_SF"/>
    <property type="match status" value="1"/>
</dbReference>
<feature type="domain" description="N-acetyltransferase" evidence="1">
    <location>
        <begin position="7"/>
        <end position="148"/>
    </location>
</feature>
<dbReference type="EMBL" id="JADCKL010000001">
    <property type="protein sequence ID" value="MBE5062102.1"/>
    <property type="molecule type" value="Genomic_DNA"/>
</dbReference>
<accession>A0ABR9RHL9</accession>
<organism evidence="2 3">
    <name type="scientific">Claveliimonas monacensis</name>
    <dbReference type="NCBI Taxonomy" id="2779351"/>
    <lineage>
        <taxon>Bacteria</taxon>
        <taxon>Bacillati</taxon>
        <taxon>Bacillota</taxon>
        <taxon>Clostridia</taxon>
        <taxon>Lachnospirales</taxon>
        <taxon>Lachnospiraceae</taxon>
        <taxon>Claveliimonas</taxon>
    </lineage>
</organism>
<name>A0ABR9RHL9_9FIRM</name>
<proteinExistence type="predicted"/>
<dbReference type="PROSITE" id="PS51186">
    <property type="entry name" value="GNAT"/>
    <property type="match status" value="1"/>
</dbReference>
<keyword evidence="3" id="KW-1185">Reference proteome</keyword>
<dbReference type="InterPro" id="IPR016181">
    <property type="entry name" value="Acyl_CoA_acyltransferase"/>
</dbReference>
<dbReference type="RefSeq" id="WP_226394103.1">
    <property type="nucleotide sequence ID" value="NZ_JADCKL010000001.1"/>
</dbReference>
<sequence length="150" mass="17936">MKEYTYVTLRQKPELKEKAAAWFHEKWKVPQEAYLECMEAYLNYETEYGWYLCLDRECIVGGLGVIENDFHDRKDLKPNVCAVYTEKEYRCQGIAGQLLDIVVKDMKSKGITPIYLITDHESFYERYGWEFLCMVQGDNELNMTRMYIHR</sequence>
<evidence type="ECO:0000313" key="2">
    <source>
        <dbReference type="EMBL" id="MBE5062102.1"/>
    </source>
</evidence>
<dbReference type="Pfam" id="PF00583">
    <property type="entry name" value="Acetyltransf_1"/>
    <property type="match status" value="1"/>
</dbReference>
<evidence type="ECO:0000313" key="3">
    <source>
        <dbReference type="Proteomes" id="UP000758652"/>
    </source>
</evidence>
<reference evidence="2 3" key="1">
    <citation type="submission" date="2020-10" db="EMBL/GenBank/DDBJ databases">
        <title>ChiBAC.</title>
        <authorList>
            <person name="Zenner C."/>
            <person name="Hitch T.C.A."/>
            <person name="Clavel T."/>
        </authorList>
    </citation>
    <scope>NUCLEOTIDE SEQUENCE [LARGE SCALE GENOMIC DNA]</scope>
    <source>
        <strain evidence="2 3">DSM 108991</strain>
    </source>
</reference>
<dbReference type="InterPro" id="IPR000182">
    <property type="entry name" value="GNAT_dom"/>
</dbReference>
<dbReference type="SUPFAM" id="SSF55729">
    <property type="entry name" value="Acyl-CoA N-acyltransferases (Nat)"/>
    <property type="match status" value="1"/>
</dbReference>
<evidence type="ECO:0000259" key="1">
    <source>
        <dbReference type="PROSITE" id="PS51186"/>
    </source>
</evidence>